<dbReference type="Proteomes" id="UP000245168">
    <property type="component" value="Unassembled WGS sequence"/>
</dbReference>
<gene>
    <name evidence="6" type="ORF">DDZ18_13210</name>
</gene>
<keyword evidence="2" id="KW-0805">Transcription regulation</keyword>
<dbReference type="SUPFAM" id="SSF46785">
    <property type="entry name" value="Winged helix' DNA-binding domain"/>
    <property type="match status" value="1"/>
</dbReference>
<dbReference type="SUPFAM" id="SSF53850">
    <property type="entry name" value="Periplasmic binding protein-like II"/>
    <property type="match status" value="1"/>
</dbReference>
<evidence type="ECO:0000256" key="3">
    <source>
        <dbReference type="ARBA" id="ARBA00023125"/>
    </source>
</evidence>
<dbReference type="Gene3D" id="1.10.10.10">
    <property type="entry name" value="Winged helix-like DNA-binding domain superfamily/Winged helix DNA-binding domain"/>
    <property type="match status" value="1"/>
</dbReference>
<keyword evidence="4" id="KW-0804">Transcription</keyword>
<dbReference type="PROSITE" id="PS50931">
    <property type="entry name" value="HTH_LYSR"/>
    <property type="match status" value="1"/>
</dbReference>
<dbReference type="GO" id="GO:0006351">
    <property type="term" value="P:DNA-templated transcription"/>
    <property type="evidence" value="ECO:0007669"/>
    <property type="project" value="TreeGrafter"/>
</dbReference>
<keyword evidence="7" id="KW-1185">Reference proteome</keyword>
<dbReference type="Pfam" id="PF03466">
    <property type="entry name" value="LysR_substrate"/>
    <property type="match status" value="1"/>
</dbReference>
<dbReference type="InterPro" id="IPR036388">
    <property type="entry name" value="WH-like_DNA-bd_sf"/>
</dbReference>
<reference evidence="7" key="1">
    <citation type="submission" date="2018-05" db="EMBL/GenBank/DDBJ databases">
        <authorList>
            <person name="Liu B.-T."/>
        </authorList>
    </citation>
    <scope>NUCLEOTIDE SEQUENCE [LARGE SCALE GENOMIC DNA]</scope>
    <source>
        <strain evidence="7">WD6-1</strain>
    </source>
</reference>
<evidence type="ECO:0000313" key="7">
    <source>
        <dbReference type="Proteomes" id="UP000245168"/>
    </source>
</evidence>
<dbReference type="InterPro" id="IPR000847">
    <property type="entry name" value="LysR_HTH_N"/>
</dbReference>
<dbReference type="InterPro" id="IPR005119">
    <property type="entry name" value="LysR_subst-bd"/>
</dbReference>
<name>A0A2U2BQV5_9PROT</name>
<dbReference type="InterPro" id="IPR058163">
    <property type="entry name" value="LysR-type_TF_proteobact-type"/>
</dbReference>
<dbReference type="EMBL" id="QEXV01000007">
    <property type="protein sequence ID" value="PWE16376.1"/>
    <property type="molecule type" value="Genomic_DNA"/>
</dbReference>
<dbReference type="Pfam" id="PF00126">
    <property type="entry name" value="HTH_1"/>
    <property type="match status" value="1"/>
</dbReference>
<sequence>MDHATHLRSLQALELAVRAGSLKAAAERLGVTPAAVGQRIRTLEDYLGVDLLVRGRSGIRPAPALKQAMPHLKTGFAELDAAAGILELQRLSEIHILADPDWAALWLEPRLDAFRALRPNTEFRMSSEAPPGAPDCEIRLDVEPGGKDAIDLFTDYLLPVSSPENTRRINALDAADRLEGFPLLHLDAYRNVPGAIFWPDWIAAHGYRKTAPERGIRYARIAPALEAVRSDAALAICGLALAAPGIETGDLSLPFPATAGAWLGAPYRARFRRESLRRPPVARFRDWLVAEGRKTQAMLEEKAGA</sequence>
<dbReference type="RefSeq" id="WP_109253878.1">
    <property type="nucleotide sequence ID" value="NZ_QEXV01000007.1"/>
</dbReference>
<accession>A0A2U2BQV5</accession>
<evidence type="ECO:0000313" key="6">
    <source>
        <dbReference type="EMBL" id="PWE16376.1"/>
    </source>
</evidence>
<dbReference type="OrthoDB" id="9813056at2"/>
<dbReference type="PANTHER" id="PTHR30537">
    <property type="entry name" value="HTH-TYPE TRANSCRIPTIONAL REGULATOR"/>
    <property type="match status" value="1"/>
</dbReference>
<comment type="similarity">
    <text evidence="1">Belongs to the LysR transcriptional regulatory family.</text>
</comment>
<dbReference type="PANTHER" id="PTHR30537:SF26">
    <property type="entry name" value="GLYCINE CLEAVAGE SYSTEM TRANSCRIPTIONAL ACTIVATOR"/>
    <property type="match status" value="1"/>
</dbReference>
<dbReference type="GO" id="GO:0003700">
    <property type="term" value="F:DNA-binding transcription factor activity"/>
    <property type="evidence" value="ECO:0007669"/>
    <property type="project" value="InterPro"/>
</dbReference>
<protein>
    <submittedName>
        <fullName evidence="6">LysR family transcriptional regulator</fullName>
    </submittedName>
</protein>
<organism evidence="6 7">
    <name type="scientific">Marinicauda salina</name>
    <dbReference type="NCBI Taxonomy" id="2135793"/>
    <lineage>
        <taxon>Bacteria</taxon>
        <taxon>Pseudomonadati</taxon>
        <taxon>Pseudomonadota</taxon>
        <taxon>Alphaproteobacteria</taxon>
        <taxon>Maricaulales</taxon>
        <taxon>Maricaulaceae</taxon>
        <taxon>Marinicauda</taxon>
    </lineage>
</organism>
<dbReference type="AlphaFoldDB" id="A0A2U2BQV5"/>
<keyword evidence="3" id="KW-0238">DNA-binding</keyword>
<evidence type="ECO:0000259" key="5">
    <source>
        <dbReference type="PROSITE" id="PS50931"/>
    </source>
</evidence>
<dbReference type="Gene3D" id="3.40.190.10">
    <property type="entry name" value="Periplasmic binding protein-like II"/>
    <property type="match status" value="2"/>
</dbReference>
<evidence type="ECO:0000256" key="4">
    <source>
        <dbReference type="ARBA" id="ARBA00023163"/>
    </source>
</evidence>
<dbReference type="InterPro" id="IPR036390">
    <property type="entry name" value="WH_DNA-bd_sf"/>
</dbReference>
<proteinExistence type="inferred from homology"/>
<evidence type="ECO:0000256" key="1">
    <source>
        <dbReference type="ARBA" id="ARBA00009437"/>
    </source>
</evidence>
<comment type="caution">
    <text evidence="6">The sequence shown here is derived from an EMBL/GenBank/DDBJ whole genome shotgun (WGS) entry which is preliminary data.</text>
</comment>
<feature type="domain" description="HTH lysR-type" evidence="5">
    <location>
        <begin position="1"/>
        <end position="62"/>
    </location>
</feature>
<evidence type="ECO:0000256" key="2">
    <source>
        <dbReference type="ARBA" id="ARBA00023015"/>
    </source>
</evidence>
<dbReference type="GO" id="GO:0043565">
    <property type="term" value="F:sequence-specific DNA binding"/>
    <property type="evidence" value="ECO:0007669"/>
    <property type="project" value="TreeGrafter"/>
</dbReference>